<evidence type="ECO:0000259" key="8">
    <source>
        <dbReference type="Pfam" id="PF21338"/>
    </source>
</evidence>
<dbReference type="SUPFAM" id="SSF55869">
    <property type="entry name" value="DNA topoisomerase I domain"/>
    <property type="match status" value="1"/>
</dbReference>
<dbReference type="InterPro" id="IPR035447">
    <property type="entry name" value="DNA_topo_I_N_sf"/>
</dbReference>
<protein>
    <recommendedName>
        <fullName evidence="3">DNA topoisomerase</fullName>
        <ecNumber evidence="3">5.6.2.1</ecNumber>
    </recommendedName>
</protein>
<feature type="domain" description="DNA topoisomerase I catalytic core eukaryotic-type" evidence="7">
    <location>
        <begin position="82"/>
        <end position="293"/>
    </location>
</feature>
<evidence type="ECO:0000259" key="7">
    <source>
        <dbReference type="Pfam" id="PF01028"/>
    </source>
</evidence>
<dbReference type="PRINTS" id="PR00416">
    <property type="entry name" value="EUTPISMRASEI"/>
</dbReference>
<comment type="similarity">
    <text evidence="2">Belongs to the type IB topoisomerase family.</text>
</comment>
<feature type="domain" description="DNA topoisomerase IB N-terminal" evidence="8">
    <location>
        <begin position="21"/>
        <end position="69"/>
    </location>
</feature>
<dbReference type="InterPro" id="IPR049331">
    <property type="entry name" value="Top1B_N_bact"/>
</dbReference>
<dbReference type="InterPro" id="IPR013500">
    <property type="entry name" value="TopoI_cat_euk"/>
</dbReference>
<keyword evidence="5" id="KW-0238">DNA-binding</keyword>
<dbReference type="Gene3D" id="3.30.66.10">
    <property type="entry name" value="DNA topoisomerase I domain"/>
    <property type="match status" value="1"/>
</dbReference>
<name>A0ABT5TUI9_9MICO</name>
<dbReference type="Gene3D" id="1.10.132.120">
    <property type="match status" value="1"/>
</dbReference>
<dbReference type="PROSITE" id="PS52038">
    <property type="entry name" value="TOPO_IB_2"/>
    <property type="match status" value="1"/>
</dbReference>
<comment type="caution">
    <text evidence="9">The sequence shown here is derived from an EMBL/GenBank/DDBJ whole genome shotgun (WGS) entry which is preliminary data.</text>
</comment>
<organism evidence="9 10">
    <name type="scientific">Georgenia halotolerans</name>
    <dbReference type="NCBI Taxonomy" id="3028317"/>
    <lineage>
        <taxon>Bacteria</taxon>
        <taxon>Bacillati</taxon>
        <taxon>Actinomycetota</taxon>
        <taxon>Actinomycetes</taxon>
        <taxon>Micrococcales</taxon>
        <taxon>Bogoriellaceae</taxon>
        <taxon>Georgenia</taxon>
    </lineage>
</organism>
<keyword evidence="6" id="KW-0413">Isomerase</keyword>
<dbReference type="InterPro" id="IPR001631">
    <property type="entry name" value="TopoI"/>
</dbReference>
<evidence type="ECO:0000313" key="9">
    <source>
        <dbReference type="EMBL" id="MDD9205732.1"/>
    </source>
</evidence>
<dbReference type="InterPro" id="IPR011010">
    <property type="entry name" value="DNA_brk_join_enz"/>
</dbReference>
<evidence type="ECO:0000256" key="2">
    <source>
        <dbReference type="ARBA" id="ARBA00006645"/>
    </source>
</evidence>
<reference evidence="9" key="1">
    <citation type="submission" date="2023-02" db="EMBL/GenBank/DDBJ databases">
        <title>Georgenia sp.10Sc9-8, isolated from a soil sample collected from the Taklamakan desert.</title>
        <authorList>
            <person name="Liu S."/>
        </authorList>
    </citation>
    <scope>NUCLEOTIDE SEQUENCE</scope>
    <source>
        <strain evidence="9">10Sc9-8</strain>
    </source>
</reference>
<evidence type="ECO:0000256" key="6">
    <source>
        <dbReference type="ARBA" id="ARBA00023235"/>
    </source>
</evidence>
<dbReference type="InterPro" id="IPR014711">
    <property type="entry name" value="TopoI_cat_a-hlx-sub_euk"/>
</dbReference>
<sequence length="352" mass="39475">MRLRRSRVDSPGLGRRRSGSGFTYLDVDGSPLRDPEQLQRCRDLVIPPAWQEVWICPTPDGHIQAVGTDDAGRRQYLYHPDWRARRDRAKHDHVLDLARALPAARERAAVDLHRRAMPRERALAVAFRLLDLGYFRMGSESYARTNGSYGLATLRKEHVTIGRDGRVWFDYTAKSGQRRRIMIEDEDLLTPLSMLRRRRGGGAELLAYKRGPSWFDLTSTDVNGYLKELLGPEASAKDFRTWHANVLAAVALARVADEARRDGRELSATARRRAVTAAVKEVAAYLGNTPAVCRASYIDPKLLDLFERGETVPAHIARRAYADLPDDPAVADVEVPPSTDDTAESAVLRLLA</sequence>
<evidence type="ECO:0000256" key="4">
    <source>
        <dbReference type="ARBA" id="ARBA00023029"/>
    </source>
</evidence>
<dbReference type="Proteomes" id="UP001165561">
    <property type="component" value="Unassembled WGS sequence"/>
</dbReference>
<keyword evidence="4" id="KW-0799">Topoisomerase</keyword>
<accession>A0ABT5TUI9</accession>
<evidence type="ECO:0000256" key="1">
    <source>
        <dbReference type="ARBA" id="ARBA00000213"/>
    </source>
</evidence>
<dbReference type="Pfam" id="PF21338">
    <property type="entry name" value="Top1B_N_bact"/>
    <property type="match status" value="1"/>
</dbReference>
<evidence type="ECO:0000256" key="5">
    <source>
        <dbReference type="ARBA" id="ARBA00023125"/>
    </source>
</evidence>
<dbReference type="SUPFAM" id="SSF56349">
    <property type="entry name" value="DNA breaking-rejoining enzymes"/>
    <property type="match status" value="1"/>
</dbReference>
<comment type="catalytic activity">
    <reaction evidence="1">
        <text>ATP-independent breakage of single-stranded DNA, followed by passage and rejoining.</text>
        <dbReference type="EC" id="5.6.2.1"/>
    </reaction>
</comment>
<proteinExistence type="inferred from homology"/>
<gene>
    <name evidence="9" type="ORF">PU560_04525</name>
</gene>
<evidence type="ECO:0000256" key="3">
    <source>
        <dbReference type="ARBA" id="ARBA00012891"/>
    </source>
</evidence>
<dbReference type="EC" id="5.6.2.1" evidence="3"/>
<evidence type="ECO:0000313" key="10">
    <source>
        <dbReference type="Proteomes" id="UP001165561"/>
    </source>
</evidence>
<dbReference type="Gene3D" id="3.90.15.10">
    <property type="entry name" value="Topoisomerase I, Chain A, domain 3"/>
    <property type="match status" value="1"/>
</dbReference>
<dbReference type="Pfam" id="PF01028">
    <property type="entry name" value="Topoisom_I"/>
    <property type="match status" value="1"/>
</dbReference>
<dbReference type="EMBL" id="JARACI010000634">
    <property type="protein sequence ID" value="MDD9205732.1"/>
    <property type="molecule type" value="Genomic_DNA"/>
</dbReference>
<keyword evidence="10" id="KW-1185">Reference proteome</keyword>